<reference evidence="4 5" key="1">
    <citation type="journal article" date="2013" name="Nat. Commun.">
        <title>Genome analysis reveals insights into physiology and longevity of the Brandt's bat Myotis brandtii.</title>
        <authorList>
            <person name="Seim I."/>
            <person name="Fang X."/>
            <person name="Xiong Z."/>
            <person name="Lobanov A.V."/>
            <person name="Huang Z."/>
            <person name="Ma S."/>
            <person name="Feng Y."/>
            <person name="Turanov A.A."/>
            <person name="Zhu Y."/>
            <person name="Lenz T.L."/>
            <person name="Gerashchenko M.V."/>
            <person name="Fan D."/>
            <person name="Hee Yim S."/>
            <person name="Yao X."/>
            <person name="Jordan D."/>
            <person name="Xiong Y."/>
            <person name="Ma Y."/>
            <person name="Lyapunov A.N."/>
            <person name="Chen G."/>
            <person name="Kulakova O.I."/>
            <person name="Sun Y."/>
            <person name="Lee S.G."/>
            <person name="Bronson R.T."/>
            <person name="Moskalev A.A."/>
            <person name="Sunyaev S.R."/>
            <person name="Zhang G."/>
            <person name="Krogh A."/>
            <person name="Wang J."/>
            <person name="Gladyshev V.N."/>
        </authorList>
    </citation>
    <scope>NUCLEOTIDE SEQUENCE [LARGE SCALE GENOMIC DNA]</scope>
</reference>
<evidence type="ECO:0000256" key="1">
    <source>
        <dbReference type="ARBA" id="ARBA00005257"/>
    </source>
</evidence>
<dbReference type="GO" id="GO:1990904">
    <property type="term" value="C:ribonucleoprotein complex"/>
    <property type="evidence" value="ECO:0007669"/>
    <property type="project" value="UniProtKB-KW"/>
</dbReference>
<evidence type="ECO:0000256" key="3">
    <source>
        <dbReference type="ARBA" id="ARBA00023274"/>
    </source>
</evidence>
<dbReference type="GO" id="GO:0003735">
    <property type="term" value="F:structural constituent of ribosome"/>
    <property type="evidence" value="ECO:0007669"/>
    <property type="project" value="InterPro"/>
</dbReference>
<accession>S7N1P2</accession>
<evidence type="ECO:0000256" key="2">
    <source>
        <dbReference type="ARBA" id="ARBA00022980"/>
    </source>
</evidence>
<dbReference type="GO" id="GO:0006412">
    <property type="term" value="P:translation"/>
    <property type="evidence" value="ECO:0007669"/>
    <property type="project" value="InterPro"/>
</dbReference>
<dbReference type="Proteomes" id="UP000052978">
    <property type="component" value="Unassembled WGS sequence"/>
</dbReference>
<keyword evidence="2 4" id="KW-0689">Ribosomal protein</keyword>
<keyword evidence="3" id="KW-0687">Ribonucleoprotein</keyword>
<evidence type="ECO:0000313" key="4">
    <source>
        <dbReference type="EMBL" id="EPQ10881.1"/>
    </source>
</evidence>
<gene>
    <name evidence="4" type="ORF">D623_10013995</name>
</gene>
<dbReference type="PANTHER" id="PTHR10394">
    <property type="entry name" value="40S RIBOSOMAL PROTEIN S8"/>
    <property type="match status" value="1"/>
</dbReference>
<dbReference type="Gene3D" id="3.10.290.70">
    <property type="match status" value="1"/>
</dbReference>
<protein>
    <submittedName>
        <fullName evidence="4">40S ribosomal protein S8</fullName>
    </submittedName>
</protein>
<sequence length="102" mass="11918">MGNFSWALECCTCKTRAIDIVYNASNNEVIRTKTLVKKCTMLTDSTSDEQRYDPTMHWPWPKEGAQLIPEEEEILNKKQSKKTQKKYDEWENQATISSLLEE</sequence>
<keyword evidence="5" id="KW-1185">Reference proteome</keyword>
<dbReference type="AlphaFoldDB" id="S7N1P2"/>
<dbReference type="InterPro" id="IPR001047">
    <property type="entry name" value="Ribosomal_eS8"/>
</dbReference>
<dbReference type="EMBL" id="KE163107">
    <property type="protein sequence ID" value="EPQ10881.1"/>
    <property type="molecule type" value="Genomic_DNA"/>
</dbReference>
<dbReference type="Pfam" id="PF01201">
    <property type="entry name" value="Ribosomal_S8e"/>
    <property type="match status" value="1"/>
</dbReference>
<comment type="similarity">
    <text evidence="1">Belongs to the eukaryotic ribosomal protein eS8 family.</text>
</comment>
<evidence type="ECO:0000313" key="5">
    <source>
        <dbReference type="Proteomes" id="UP000052978"/>
    </source>
</evidence>
<dbReference type="GO" id="GO:0005840">
    <property type="term" value="C:ribosome"/>
    <property type="evidence" value="ECO:0007669"/>
    <property type="project" value="UniProtKB-KW"/>
</dbReference>
<proteinExistence type="inferred from homology"/>
<name>S7N1P2_MYOBR</name>
<organism evidence="4 5">
    <name type="scientific">Myotis brandtii</name>
    <name type="common">Brandt's bat</name>
    <dbReference type="NCBI Taxonomy" id="109478"/>
    <lineage>
        <taxon>Eukaryota</taxon>
        <taxon>Metazoa</taxon>
        <taxon>Chordata</taxon>
        <taxon>Craniata</taxon>
        <taxon>Vertebrata</taxon>
        <taxon>Euteleostomi</taxon>
        <taxon>Mammalia</taxon>
        <taxon>Eutheria</taxon>
        <taxon>Laurasiatheria</taxon>
        <taxon>Chiroptera</taxon>
        <taxon>Yangochiroptera</taxon>
        <taxon>Vespertilionidae</taxon>
        <taxon>Myotis</taxon>
    </lineage>
</organism>
<dbReference type="InterPro" id="IPR022309">
    <property type="entry name" value="Ribosomal_Se8/biogenesis_NSA2"/>
</dbReference>